<dbReference type="Gene3D" id="1.10.1740.240">
    <property type="match status" value="1"/>
</dbReference>
<keyword evidence="1" id="KW-0081">Bacteriolytic enzyme</keyword>
<organism evidence="2 3">
    <name type="scientific">Bartonella bacilliformis Ver097</name>
    <dbReference type="NCBI Taxonomy" id="1293911"/>
    <lineage>
        <taxon>Bacteria</taxon>
        <taxon>Pseudomonadati</taxon>
        <taxon>Pseudomonadota</taxon>
        <taxon>Alphaproteobacteria</taxon>
        <taxon>Hyphomicrobiales</taxon>
        <taxon>Bartonellaceae</taxon>
        <taxon>Bartonella</taxon>
    </lineage>
</organism>
<dbReference type="AlphaFoldDB" id="A0A072RCW5"/>
<dbReference type="PANTHER" id="PTHR38107:SF3">
    <property type="entry name" value="LYSOZYME RRRD-RELATED"/>
    <property type="match status" value="1"/>
</dbReference>
<reference evidence="2 3" key="1">
    <citation type="submission" date="2013-04" db="EMBL/GenBank/DDBJ databases">
        <title>The Genome Sequence of Bartonella bacilliformis Ver097.</title>
        <authorList>
            <consortium name="The Broad Institute Genomics Platform"/>
            <consortium name="The Broad Institute Genome Sequencing Center for Infectious Disease"/>
            <person name="Feldgarden M."/>
            <person name="Kirby J."/>
            <person name="Birtles R."/>
            <person name="Dasch G."/>
            <person name="Hendrix L."/>
            <person name="Koehler J."/>
            <person name="Walker B."/>
            <person name="Young S.K."/>
            <person name="Zeng Q."/>
            <person name="Gargeya S."/>
            <person name="Fitzgerald M."/>
            <person name="Haas B."/>
            <person name="Abouelleil A."/>
            <person name="Allen A.W."/>
            <person name="Alvarado L."/>
            <person name="Arachchi H.M."/>
            <person name="Berlin A.M."/>
            <person name="Chapman S.B."/>
            <person name="Gainer-Dewar J."/>
            <person name="Goldberg J."/>
            <person name="Griggs A."/>
            <person name="Gujja S."/>
            <person name="Hansen M."/>
            <person name="Howarth C."/>
            <person name="Imamovic A."/>
            <person name="Ireland A."/>
            <person name="Larimer J."/>
            <person name="McCowan C."/>
            <person name="Murphy C."/>
            <person name="Pearson M."/>
            <person name="Poon T.W."/>
            <person name="Priest M."/>
            <person name="Roberts A."/>
            <person name="Saif S."/>
            <person name="Shea T."/>
            <person name="Sisk P."/>
            <person name="Sykes S."/>
            <person name="Wortman J."/>
            <person name="Nusbaum C."/>
            <person name="Birren B."/>
        </authorList>
    </citation>
    <scope>NUCLEOTIDE SEQUENCE [LARGE SCALE GENOMIC DNA]</scope>
    <source>
        <strain evidence="2 3">Ver097</strain>
    </source>
</reference>
<dbReference type="Proteomes" id="UP000031740">
    <property type="component" value="Unassembled WGS sequence"/>
</dbReference>
<dbReference type="PANTHER" id="PTHR38107">
    <property type="match status" value="1"/>
</dbReference>
<proteinExistence type="inferred from homology"/>
<evidence type="ECO:0000313" key="2">
    <source>
        <dbReference type="EMBL" id="KEG19329.1"/>
    </source>
</evidence>
<dbReference type="EC" id="3.2.1.17" evidence="1"/>
<evidence type="ECO:0000256" key="1">
    <source>
        <dbReference type="RuleBase" id="RU003788"/>
    </source>
</evidence>
<dbReference type="GO" id="GO:0009253">
    <property type="term" value="P:peptidoglycan catabolic process"/>
    <property type="evidence" value="ECO:0007669"/>
    <property type="project" value="InterPro"/>
</dbReference>
<dbReference type="EMBL" id="ASIV01000006">
    <property type="protein sequence ID" value="KEG19329.1"/>
    <property type="molecule type" value="Genomic_DNA"/>
</dbReference>
<comment type="similarity">
    <text evidence="1">Belongs to the glycosyl hydrolase 24 family.</text>
</comment>
<keyword evidence="1" id="KW-0326">Glycosidase</keyword>
<name>A0A072RCW5_BARBA</name>
<dbReference type="STRING" id="1293911.H710_01111"/>
<dbReference type="Pfam" id="PF00959">
    <property type="entry name" value="Phage_lysozyme"/>
    <property type="match status" value="1"/>
</dbReference>
<sequence length="76" mass="8801">MPFHKGMGFFYEERCMRKISKEGFALIKQWEGLRLYAYQDVIGVWTIGYGHTAQAGEPIVQEGMKITENQTETILK</sequence>
<dbReference type="InterPro" id="IPR002196">
    <property type="entry name" value="Glyco_hydro_24"/>
</dbReference>
<comment type="catalytic activity">
    <reaction evidence="1">
        <text>Hydrolysis of (1-&gt;4)-beta-linkages between N-acetylmuramic acid and N-acetyl-D-glucosamine residues in a peptidoglycan and between N-acetyl-D-glucosamine residues in chitodextrins.</text>
        <dbReference type="EC" id="3.2.1.17"/>
    </reaction>
</comment>
<dbReference type="SUPFAM" id="SSF53955">
    <property type="entry name" value="Lysozyme-like"/>
    <property type="match status" value="1"/>
</dbReference>
<accession>A0A072RCW5</accession>
<dbReference type="InterPro" id="IPR023346">
    <property type="entry name" value="Lysozyme-like_dom_sf"/>
</dbReference>
<dbReference type="PATRIC" id="fig|1293911.3.peg.1151"/>
<keyword evidence="1" id="KW-0929">Antimicrobial</keyword>
<dbReference type="InterPro" id="IPR051018">
    <property type="entry name" value="Bacteriophage_GH24"/>
</dbReference>
<evidence type="ECO:0000313" key="3">
    <source>
        <dbReference type="Proteomes" id="UP000031740"/>
    </source>
</evidence>
<gene>
    <name evidence="2" type="ORF">H710_01111</name>
</gene>
<dbReference type="GO" id="GO:0016998">
    <property type="term" value="P:cell wall macromolecule catabolic process"/>
    <property type="evidence" value="ECO:0007669"/>
    <property type="project" value="InterPro"/>
</dbReference>
<protein>
    <recommendedName>
        <fullName evidence="1">Lysozyme</fullName>
        <ecNumber evidence="1">3.2.1.17</ecNumber>
    </recommendedName>
</protein>
<dbReference type="GO" id="GO:0042742">
    <property type="term" value="P:defense response to bacterium"/>
    <property type="evidence" value="ECO:0007669"/>
    <property type="project" value="UniProtKB-KW"/>
</dbReference>
<dbReference type="GO" id="GO:0003796">
    <property type="term" value="F:lysozyme activity"/>
    <property type="evidence" value="ECO:0007669"/>
    <property type="project" value="UniProtKB-EC"/>
</dbReference>
<keyword evidence="1" id="KW-0378">Hydrolase</keyword>
<comment type="caution">
    <text evidence="2">The sequence shown here is derived from an EMBL/GenBank/DDBJ whole genome shotgun (WGS) entry which is preliminary data.</text>
</comment>
<dbReference type="GO" id="GO:0031640">
    <property type="term" value="P:killing of cells of another organism"/>
    <property type="evidence" value="ECO:0007669"/>
    <property type="project" value="UniProtKB-KW"/>
</dbReference>
<dbReference type="HOGENOM" id="CLU_198801_0_0_5"/>